<dbReference type="InParanoid" id="A0A6I9QCX0"/>
<feature type="domain" description="AN1-type" evidence="8">
    <location>
        <begin position="104"/>
        <end position="150"/>
    </location>
</feature>
<dbReference type="InterPro" id="IPR000058">
    <property type="entry name" value="Znf_AN1"/>
</dbReference>
<dbReference type="KEGG" id="egu:105033999"/>
<evidence type="ECO:0000256" key="2">
    <source>
        <dbReference type="ARBA" id="ARBA00022723"/>
    </source>
</evidence>
<dbReference type="SUPFAM" id="SSF118310">
    <property type="entry name" value="AN1-like Zinc finger"/>
    <property type="match status" value="1"/>
</dbReference>
<dbReference type="SUPFAM" id="SSF57716">
    <property type="entry name" value="Glucocorticoid receptor-like (DNA-binding domain)"/>
    <property type="match status" value="1"/>
</dbReference>
<keyword evidence="4" id="KW-0862">Zinc</keyword>
<gene>
    <name evidence="10" type="primary">LOC105033999</name>
</gene>
<evidence type="ECO:0000259" key="8">
    <source>
        <dbReference type="PROSITE" id="PS51039"/>
    </source>
</evidence>
<feature type="domain" description="A20-type" evidence="7">
    <location>
        <begin position="18"/>
        <end position="52"/>
    </location>
</feature>
<proteinExistence type="predicted"/>
<dbReference type="Proteomes" id="UP000504607">
    <property type="component" value="Unplaced"/>
</dbReference>
<dbReference type="PROSITE" id="PS51039">
    <property type="entry name" value="ZF_AN1"/>
    <property type="match status" value="1"/>
</dbReference>
<dbReference type="Pfam" id="PF01428">
    <property type="entry name" value="zf-AN1"/>
    <property type="match status" value="1"/>
</dbReference>
<dbReference type="InterPro" id="IPR002653">
    <property type="entry name" value="Znf_A20"/>
</dbReference>
<protein>
    <submittedName>
        <fullName evidence="10">Zinc finger A20 and AN1 domain-containing stress-associated protein 6</fullName>
    </submittedName>
</protein>
<keyword evidence="5" id="KW-0346">Stress response</keyword>
<dbReference type="OrthoDB" id="428577at2759"/>
<dbReference type="Gene3D" id="1.20.5.4770">
    <property type="match status" value="1"/>
</dbReference>
<dbReference type="GeneID" id="105033999"/>
<dbReference type="Gene3D" id="4.10.1110.10">
    <property type="entry name" value="AN1-like Zinc finger"/>
    <property type="match status" value="1"/>
</dbReference>
<dbReference type="PANTHER" id="PTHR10634">
    <property type="entry name" value="AN1-TYPE ZINC FINGER PROTEIN"/>
    <property type="match status" value="1"/>
</dbReference>
<dbReference type="Pfam" id="PF01754">
    <property type="entry name" value="zf-A20"/>
    <property type="match status" value="1"/>
</dbReference>
<dbReference type="FunFam" id="4.10.1110.10:FF:000001">
    <property type="entry name" value="Zinc finger AN1-type containing 6"/>
    <property type="match status" value="1"/>
</dbReference>
<dbReference type="RefSeq" id="XP_010907320.1">
    <property type="nucleotide sequence ID" value="XM_010909018.2"/>
</dbReference>
<dbReference type="SMART" id="SM00154">
    <property type="entry name" value="ZnF_AN1"/>
    <property type="match status" value="1"/>
</dbReference>
<evidence type="ECO:0000256" key="5">
    <source>
        <dbReference type="ARBA" id="ARBA00023016"/>
    </source>
</evidence>
<accession>A0A6I9QCX0</accession>
<name>A0A6I9QCX0_ELAGV</name>
<comment type="function">
    <text evidence="1">May be involved in environmental stress response.</text>
</comment>
<dbReference type="SMART" id="SM00259">
    <property type="entry name" value="ZnF_A20"/>
    <property type="match status" value="1"/>
</dbReference>
<sequence>MAQDSWKQETEETECQRPKSPTLCANNCGYFGSAMTNNLCSKCYRDFIMKQQSVATPPVIGVEKAASTACSSVQREPAIEKSDTLDGGNLMNVGNDQSEDACDKQPTNRCLRCRKKVGLTGFKCRCGGTFCSAHRHSETHECSIDYKSAGRQYIAKENPVVKAEKIRKI</sequence>
<keyword evidence="3 6" id="KW-0863">Zinc-finger</keyword>
<dbReference type="GO" id="GO:0008270">
    <property type="term" value="F:zinc ion binding"/>
    <property type="evidence" value="ECO:0007669"/>
    <property type="project" value="UniProtKB-KW"/>
</dbReference>
<keyword evidence="9" id="KW-1185">Reference proteome</keyword>
<dbReference type="AlphaFoldDB" id="A0A6I9QCX0"/>
<dbReference type="PROSITE" id="PS51036">
    <property type="entry name" value="ZF_A20"/>
    <property type="match status" value="1"/>
</dbReference>
<dbReference type="InterPro" id="IPR050652">
    <property type="entry name" value="AN1_A20_ZnFinger"/>
</dbReference>
<keyword evidence="2" id="KW-0479">Metal-binding</keyword>
<evidence type="ECO:0000256" key="1">
    <source>
        <dbReference type="ARBA" id="ARBA00003732"/>
    </source>
</evidence>
<evidence type="ECO:0000259" key="7">
    <source>
        <dbReference type="PROSITE" id="PS51036"/>
    </source>
</evidence>
<dbReference type="PANTHER" id="PTHR10634:SF149">
    <property type="entry name" value="AN1-TYPE DOMAIN-CONTAINING PROTEIN-RELATED"/>
    <property type="match status" value="1"/>
</dbReference>
<evidence type="ECO:0000256" key="4">
    <source>
        <dbReference type="ARBA" id="ARBA00022833"/>
    </source>
</evidence>
<reference evidence="10" key="1">
    <citation type="submission" date="2025-08" db="UniProtKB">
        <authorList>
            <consortium name="RefSeq"/>
        </authorList>
    </citation>
    <scope>IDENTIFICATION</scope>
</reference>
<dbReference type="GO" id="GO:0003677">
    <property type="term" value="F:DNA binding"/>
    <property type="evidence" value="ECO:0007669"/>
    <property type="project" value="InterPro"/>
</dbReference>
<evidence type="ECO:0000313" key="9">
    <source>
        <dbReference type="Proteomes" id="UP000504607"/>
    </source>
</evidence>
<dbReference type="InterPro" id="IPR035896">
    <property type="entry name" value="AN1-like_Znf"/>
</dbReference>
<evidence type="ECO:0000313" key="10">
    <source>
        <dbReference type="RefSeq" id="XP_010907320.1"/>
    </source>
</evidence>
<evidence type="ECO:0000256" key="6">
    <source>
        <dbReference type="PROSITE-ProRule" id="PRU00449"/>
    </source>
</evidence>
<evidence type="ECO:0000256" key="3">
    <source>
        <dbReference type="ARBA" id="ARBA00022771"/>
    </source>
</evidence>
<organism evidence="9 10">
    <name type="scientific">Elaeis guineensis var. tenera</name>
    <name type="common">Oil palm</name>
    <dbReference type="NCBI Taxonomy" id="51953"/>
    <lineage>
        <taxon>Eukaryota</taxon>
        <taxon>Viridiplantae</taxon>
        <taxon>Streptophyta</taxon>
        <taxon>Embryophyta</taxon>
        <taxon>Tracheophyta</taxon>
        <taxon>Spermatophyta</taxon>
        <taxon>Magnoliopsida</taxon>
        <taxon>Liliopsida</taxon>
        <taxon>Arecaceae</taxon>
        <taxon>Arecoideae</taxon>
        <taxon>Cocoseae</taxon>
        <taxon>Elaeidinae</taxon>
        <taxon>Elaeis</taxon>
    </lineage>
</organism>
<dbReference type="FunCoup" id="A0A6I9QCX0">
    <property type="interactions" value="692"/>
</dbReference>